<evidence type="ECO:0000259" key="7">
    <source>
        <dbReference type="Pfam" id="PF13086"/>
    </source>
</evidence>
<dbReference type="GO" id="GO:0005524">
    <property type="term" value="F:ATP binding"/>
    <property type="evidence" value="ECO:0007669"/>
    <property type="project" value="UniProtKB-KW"/>
</dbReference>
<evidence type="ECO:0000313" key="10">
    <source>
        <dbReference type="Proteomes" id="UP000249518"/>
    </source>
</evidence>
<dbReference type="OrthoDB" id="9757917at2"/>
<keyword evidence="3" id="KW-0378">Hydrolase</keyword>
<keyword evidence="2" id="KW-0547">Nucleotide-binding</keyword>
<evidence type="ECO:0000256" key="6">
    <source>
        <dbReference type="SAM" id="Coils"/>
    </source>
</evidence>
<dbReference type="Proteomes" id="UP000249518">
    <property type="component" value="Unassembled WGS sequence"/>
</dbReference>
<keyword evidence="4" id="KW-0347">Helicase</keyword>
<keyword evidence="6" id="KW-0175">Coiled coil</keyword>
<evidence type="ECO:0000256" key="4">
    <source>
        <dbReference type="ARBA" id="ARBA00022806"/>
    </source>
</evidence>
<dbReference type="PANTHER" id="PTHR43788:SF8">
    <property type="entry name" value="DNA-BINDING PROTEIN SMUBP-2"/>
    <property type="match status" value="1"/>
</dbReference>
<name>A0A328WRI0_9FLAO</name>
<dbReference type="InterPro" id="IPR041679">
    <property type="entry name" value="DNA2/NAM7-like_C"/>
</dbReference>
<feature type="domain" description="DNA2/NAM7 helicase helicase" evidence="7">
    <location>
        <begin position="324"/>
        <end position="629"/>
    </location>
</feature>
<keyword evidence="5" id="KW-0067">ATP-binding</keyword>
<dbReference type="InterPro" id="IPR027417">
    <property type="entry name" value="P-loop_NTPase"/>
</dbReference>
<dbReference type="SUPFAM" id="SSF52540">
    <property type="entry name" value="P-loop containing nucleoside triphosphate hydrolases"/>
    <property type="match status" value="1"/>
</dbReference>
<dbReference type="Gene3D" id="3.40.50.300">
    <property type="entry name" value="P-loop containing nucleotide triphosphate hydrolases"/>
    <property type="match status" value="2"/>
</dbReference>
<dbReference type="Pfam" id="PF13087">
    <property type="entry name" value="AAA_12"/>
    <property type="match status" value="1"/>
</dbReference>
<evidence type="ECO:0000313" key="9">
    <source>
        <dbReference type="EMBL" id="RAR46444.1"/>
    </source>
</evidence>
<dbReference type="Pfam" id="PF13086">
    <property type="entry name" value="AAA_11"/>
    <property type="match status" value="1"/>
</dbReference>
<feature type="coiled-coil region" evidence="6">
    <location>
        <begin position="437"/>
        <end position="464"/>
    </location>
</feature>
<dbReference type="AlphaFoldDB" id="A0A328WRI0"/>
<keyword evidence="10" id="KW-1185">Reference proteome</keyword>
<dbReference type="InterPro" id="IPR041677">
    <property type="entry name" value="DNA2/NAM7_AAA_11"/>
</dbReference>
<evidence type="ECO:0000256" key="2">
    <source>
        <dbReference type="ARBA" id="ARBA00022741"/>
    </source>
</evidence>
<proteinExistence type="inferred from homology"/>
<evidence type="ECO:0000256" key="1">
    <source>
        <dbReference type="ARBA" id="ARBA00007913"/>
    </source>
</evidence>
<accession>A0A328WRI0</accession>
<comment type="caution">
    <text evidence="9">The sequence shown here is derived from an EMBL/GenBank/DDBJ whole genome shotgun (WGS) entry which is preliminary data.</text>
</comment>
<gene>
    <name evidence="9" type="ORF">B0I10_1193</name>
</gene>
<dbReference type="CDD" id="cd17934">
    <property type="entry name" value="DEXXQc_Upf1-like"/>
    <property type="match status" value="1"/>
</dbReference>
<dbReference type="CDD" id="cd18808">
    <property type="entry name" value="SF1_C_Upf1"/>
    <property type="match status" value="1"/>
</dbReference>
<evidence type="ECO:0000259" key="8">
    <source>
        <dbReference type="Pfam" id="PF13087"/>
    </source>
</evidence>
<evidence type="ECO:0000256" key="3">
    <source>
        <dbReference type="ARBA" id="ARBA00022801"/>
    </source>
</evidence>
<dbReference type="EMBL" id="QLSV01000019">
    <property type="protein sequence ID" value="RAR46444.1"/>
    <property type="molecule type" value="Genomic_DNA"/>
</dbReference>
<feature type="domain" description="DNA2/NAM7 helicase-like C-terminal" evidence="8">
    <location>
        <begin position="656"/>
        <end position="827"/>
    </location>
</feature>
<protein>
    <submittedName>
        <fullName evidence="9">AAA domain-containing protein</fullName>
    </submittedName>
</protein>
<sequence>MEINKKVIHKIGEAIRGGKYLSIYYKNKQEEVKHFWISILDINNRGKLVVDMFNVNKDEPILNTTLSIAAIQSAELLKFSHYNVPEQLIKKLHEDESLLDYEFDRYNNAILNYYLECYKTNNDPFLHQAHLIPEIDLTELVQQSPFQLSLAQQKYLLKEIYHNEYTKFQEYKLALSEFSIDIASKGKFIVAYRELTYDPVKKTIQISKGTHFNPHFYIKDVKYSLSYYTDMITSDFEEFYLNDPTTTIEWLSENFKVGELPNTRPEVVVLGYSKIDIAPVFDRINTEHQNKEMQIPLKAFFKNASLLDRKNRREPHIVLYDKNVNIDQLRTIYNSLKYPITYVQGPPGTGKTQTILNIVVNCITNNKTILISSNNNIPIDGIKEKLTLGKYRDKEIVLPFIRLGNKQCTLEALQTIKKLYQFETTDVPKESLLLNLKENSKERNKRLVEKLQQYEERTDLQQNLEFINGLLSRGDYWLLKQEKEKLEKKILSIPETKEEDVKGIFEIIDGNYKLLQFFYFESLRYIKRLKTKDYIELIEILFIEEENKQLKEFNTWISDDKNLEKFTKVFPVILTTNISSRRLGQTFKFDLLTIDEAGQCDIPTSLVPISKCKNMVLIGDTNQLQPIILFEEHKNDKMMKLFNIDVEYSYYHHSILSAYKKMDSISREILLSYHYRCGRKIIDYSNKRFYEQRLNLTAIKENGSIQLLSVTNANQKNKNAQLEEAVEIVKYIKNNKLTDVFILTPFRNQEEVLNHYVTQAKAAGVIADSVSCGTIHKVQGQENKTIIISTALSTKTSPKTYDWIKNNSQLINVGITRAKQNLIVVTDLQAIAVLSRKDDDLYALIDYAAKNGTTHVTQSTVNKLTIGFSNNSRFEDEFYKTMQHYCSLKDTRFKRNVKIVDLFPEEANNSLVNKKELDGVLFQDNQPKVVFEINGREHYHNKRTVQSDKLKMDLLQRKNIQLLLIPNQYVKHYEFIRELINKFNGDVYQQTLFDGYDGVR</sequence>
<evidence type="ECO:0000256" key="5">
    <source>
        <dbReference type="ARBA" id="ARBA00022840"/>
    </source>
</evidence>
<dbReference type="PANTHER" id="PTHR43788">
    <property type="entry name" value="DNA2/NAM7 HELICASE FAMILY MEMBER"/>
    <property type="match status" value="1"/>
</dbReference>
<organism evidence="9 10">
    <name type="scientific">Flavobacterium lacus</name>
    <dbReference type="NCBI Taxonomy" id="1353778"/>
    <lineage>
        <taxon>Bacteria</taxon>
        <taxon>Pseudomonadati</taxon>
        <taxon>Bacteroidota</taxon>
        <taxon>Flavobacteriia</taxon>
        <taxon>Flavobacteriales</taxon>
        <taxon>Flavobacteriaceae</taxon>
        <taxon>Flavobacterium</taxon>
    </lineage>
</organism>
<dbReference type="RefSeq" id="WP_112087314.1">
    <property type="nucleotide sequence ID" value="NZ_QLSV01000019.1"/>
</dbReference>
<dbReference type="GO" id="GO:0043139">
    <property type="term" value="F:5'-3' DNA helicase activity"/>
    <property type="evidence" value="ECO:0007669"/>
    <property type="project" value="TreeGrafter"/>
</dbReference>
<dbReference type="InterPro" id="IPR050534">
    <property type="entry name" value="Coronavir_polyprotein_1ab"/>
</dbReference>
<dbReference type="InterPro" id="IPR047187">
    <property type="entry name" value="SF1_C_Upf1"/>
</dbReference>
<dbReference type="GO" id="GO:0016787">
    <property type="term" value="F:hydrolase activity"/>
    <property type="evidence" value="ECO:0007669"/>
    <property type="project" value="UniProtKB-KW"/>
</dbReference>
<reference evidence="9 10" key="1">
    <citation type="submission" date="2018-06" db="EMBL/GenBank/DDBJ databases">
        <title>Genomic Encyclopedia of Type Strains, Phase III (KMG-III): the genomes of soil and plant-associated and newly described type strains.</title>
        <authorList>
            <person name="Whitman W."/>
        </authorList>
    </citation>
    <scope>NUCLEOTIDE SEQUENCE [LARGE SCALE GENOMIC DNA]</scope>
    <source>
        <strain evidence="9 10">CGMCC 1.12504</strain>
    </source>
</reference>
<comment type="similarity">
    <text evidence="1">Belongs to the DNA2/NAM7 helicase family.</text>
</comment>